<gene>
    <name evidence="1" type="ORF">BINO364_LOCUS7026</name>
</gene>
<dbReference type="AlphaFoldDB" id="A0A8J9YAQ3"/>
<dbReference type="Proteomes" id="UP000838878">
    <property type="component" value="Chromosome 2"/>
</dbReference>
<dbReference type="OrthoDB" id="7438712at2759"/>
<accession>A0A8J9YAQ3</accession>
<keyword evidence="2" id="KW-1185">Reference proteome</keyword>
<sequence length="83" mass="9058">MRSIQSVSESYHTLAPGVKFLRCTGCFEWVVLFVVTGEAWVPRVPSWSGNDLDTKRVALGSTWRLTPAVCCRNAAAAAFPKGV</sequence>
<dbReference type="EMBL" id="OV170222">
    <property type="protein sequence ID" value="CAH0720851.1"/>
    <property type="molecule type" value="Genomic_DNA"/>
</dbReference>
<organism evidence="1 2">
    <name type="scientific">Brenthis ino</name>
    <name type="common">lesser marbled fritillary</name>
    <dbReference type="NCBI Taxonomy" id="405034"/>
    <lineage>
        <taxon>Eukaryota</taxon>
        <taxon>Metazoa</taxon>
        <taxon>Ecdysozoa</taxon>
        <taxon>Arthropoda</taxon>
        <taxon>Hexapoda</taxon>
        <taxon>Insecta</taxon>
        <taxon>Pterygota</taxon>
        <taxon>Neoptera</taxon>
        <taxon>Endopterygota</taxon>
        <taxon>Lepidoptera</taxon>
        <taxon>Glossata</taxon>
        <taxon>Ditrysia</taxon>
        <taxon>Papilionoidea</taxon>
        <taxon>Nymphalidae</taxon>
        <taxon>Heliconiinae</taxon>
        <taxon>Argynnini</taxon>
        <taxon>Brenthis</taxon>
    </lineage>
</organism>
<protein>
    <submittedName>
        <fullName evidence="1">Uncharacterized protein</fullName>
    </submittedName>
</protein>
<name>A0A8J9YAQ3_9NEOP</name>
<evidence type="ECO:0000313" key="1">
    <source>
        <dbReference type="EMBL" id="CAH0720851.1"/>
    </source>
</evidence>
<evidence type="ECO:0000313" key="2">
    <source>
        <dbReference type="Proteomes" id="UP000838878"/>
    </source>
</evidence>
<reference evidence="1" key="1">
    <citation type="submission" date="2021-12" db="EMBL/GenBank/DDBJ databases">
        <authorList>
            <person name="Martin H S."/>
        </authorList>
    </citation>
    <scope>NUCLEOTIDE SEQUENCE</scope>
</reference>
<feature type="non-terminal residue" evidence="1">
    <location>
        <position position="83"/>
    </location>
</feature>
<proteinExistence type="predicted"/>